<evidence type="ECO:0000313" key="1">
    <source>
        <dbReference type="EMBL" id="SHE52935.1"/>
    </source>
</evidence>
<proteinExistence type="predicted"/>
<keyword evidence="2" id="KW-1185">Reference proteome</keyword>
<gene>
    <name evidence="1" type="ORF">SAMN03080594_101528</name>
</gene>
<name>A0A1M4U877_9FLAO</name>
<evidence type="ECO:0008006" key="3">
    <source>
        <dbReference type="Google" id="ProtNLM"/>
    </source>
</evidence>
<dbReference type="Gene3D" id="3.40.50.300">
    <property type="entry name" value="P-loop containing nucleotide triphosphate hydrolases"/>
    <property type="match status" value="1"/>
</dbReference>
<accession>A0A1M4U877</accession>
<reference evidence="2" key="1">
    <citation type="submission" date="2016-11" db="EMBL/GenBank/DDBJ databases">
        <authorList>
            <person name="Varghese N."/>
            <person name="Submissions S."/>
        </authorList>
    </citation>
    <scope>NUCLEOTIDE SEQUENCE [LARGE SCALE GENOMIC DNA]</scope>
    <source>
        <strain evidence="2">DSM 17539</strain>
    </source>
</reference>
<dbReference type="SUPFAM" id="SSF52540">
    <property type="entry name" value="P-loop containing nucleoside triphosphate hydrolases"/>
    <property type="match status" value="1"/>
</dbReference>
<dbReference type="AlphaFoldDB" id="A0A1M4U877"/>
<dbReference type="Proteomes" id="UP000184406">
    <property type="component" value="Unassembled WGS sequence"/>
</dbReference>
<dbReference type="InterPro" id="IPR027417">
    <property type="entry name" value="P-loop_NTPase"/>
</dbReference>
<dbReference type="OrthoDB" id="835620at2"/>
<sequence length="220" mass="25973">MEKGWSEQFRRKETQPRPLCAPENFKKVFYRAAQEFYARMDLDFEVDGTNKNFLGHFCRYWNQDPAFELLENISLRKGLMVFGSYGTGKTSSFKIIQNMSRQYGLRALWFPSISAQEVVDKYNAEKNKDDVIDYYSKGTFLFDDLGSETVANNVYQYGKEDIFVRILLNRYRNFEDLGTKTHITTNLNSSQIEDRYGRQISDRFVRMFNLLKLDGPSRRK</sequence>
<evidence type="ECO:0000313" key="2">
    <source>
        <dbReference type="Proteomes" id="UP000184406"/>
    </source>
</evidence>
<dbReference type="EMBL" id="FQUX01000001">
    <property type="protein sequence ID" value="SHE52935.1"/>
    <property type="molecule type" value="Genomic_DNA"/>
</dbReference>
<dbReference type="RefSeq" id="WP_072860167.1">
    <property type="nucleotide sequence ID" value="NZ_FQUX01000001.1"/>
</dbReference>
<protein>
    <recommendedName>
        <fullName evidence="3">DNA replication protein DnaC</fullName>
    </recommendedName>
</protein>
<organism evidence="1 2">
    <name type="scientific">Arenibacter palladensis</name>
    <dbReference type="NCBI Taxonomy" id="237373"/>
    <lineage>
        <taxon>Bacteria</taxon>
        <taxon>Pseudomonadati</taxon>
        <taxon>Bacteroidota</taxon>
        <taxon>Flavobacteriia</taxon>
        <taxon>Flavobacteriales</taxon>
        <taxon>Flavobacteriaceae</taxon>
        <taxon>Arenibacter</taxon>
    </lineage>
</organism>